<comment type="catalytic activity">
    <reaction evidence="8">
        <text>Couples ATP hydrolysis with the unwinding of duplex DNA by translocating in the 3'-5' direction.</text>
        <dbReference type="EC" id="5.6.2.4"/>
    </reaction>
</comment>
<gene>
    <name evidence="14" type="ORF">TQ37_08940</name>
</gene>
<evidence type="ECO:0000256" key="1">
    <source>
        <dbReference type="ARBA" id="ARBA00005446"/>
    </source>
</evidence>
<dbReference type="Pfam" id="PF00270">
    <property type="entry name" value="DEAD"/>
    <property type="match status" value="1"/>
</dbReference>
<dbReference type="Pfam" id="PF13361">
    <property type="entry name" value="UvrD_C"/>
    <property type="match status" value="1"/>
</dbReference>
<feature type="binding site" evidence="10">
    <location>
        <begin position="1118"/>
        <end position="1125"/>
    </location>
    <ligand>
        <name>ATP</name>
        <dbReference type="ChEBI" id="CHEBI:30616"/>
    </ligand>
</feature>
<dbReference type="GO" id="GO:0003677">
    <property type="term" value="F:DNA binding"/>
    <property type="evidence" value="ECO:0007669"/>
    <property type="project" value="UniProtKB-KW"/>
</dbReference>
<evidence type="ECO:0000256" key="8">
    <source>
        <dbReference type="ARBA" id="ARBA00034617"/>
    </source>
</evidence>
<dbReference type="GO" id="GO:0043138">
    <property type="term" value="F:3'-5' DNA helicase activity"/>
    <property type="evidence" value="ECO:0007669"/>
    <property type="project" value="UniProtKB-EC"/>
</dbReference>
<dbReference type="Proteomes" id="UP000035037">
    <property type="component" value="Unassembled WGS sequence"/>
</dbReference>
<dbReference type="GO" id="GO:0005737">
    <property type="term" value="C:cytoplasm"/>
    <property type="evidence" value="ECO:0007669"/>
    <property type="project" value="TreeGrafter"/>
</dbReference>
<keyword evidence="3 10" id="KW-0378">Hydrolase</keyword>
<keyword evidence="2 10" id="KW-0547">Nucleotide-binding</keyword>
<dbReference type="PATRIC" id="fig|1608419.3.peg.1031"/>
<dbReference type="GO" id="GO:0016787">
    <property type="term" value="F:hydrolase activity"/>
    <property type="evidence" value="ECO:0007669"/>
    <property type="project" value="UniProtKB-UniRule"/>
</dbReference>
<dbReference type="PROSITE" id="PS51198">
    <property type="entry name" value="UVRD_HELICASE_ATP_BIND"/>
    <property type="match status" value="1"/>
</dbReference>
<dbReference type="Pfam" id="PF00271">
    <property type="entry name" value="Helicase_C"/>
    <property type="match status" value="1"/>
</dbReference>
<accession>A0A0G8ASQ4</accession>
<dbReference type="SUPFAM" id="SSF52540">
    <property type="entry name" value="P-loop containing nucleoside triphosphate hydrolases"/>
    <property type="match status" value="2"/>
</dbReference>
<evidence type="ECO:0000256" key="5">
    <source>
        <dbReference type="ARBA" id="ARBA00022840"/>
    </source>
</evidence>
<dbReference type="STRING" id="431041.FLM9_135"/>
<dbReference type="EMBL" id="JYFQ01000190">
    <property type="protein sequence ID" value="KKZ10290.1"/>
    <property type="molecule type" value="Genomic_DNA"/>
</dbReference>
<dbReference type="GO" id="GO:0009378">
    <property type="term" value="F:four-way junction helicase activity"/>
    <property type="evidence" value="ECO:0007669"/>
    <property type="project" value="TreeGrafter"/>
</dbReference>
<proteinExistence type="inferred from homology"/>
<dbReference type="GO" id="GO:0006281">
    <property type="term" value="P:DNA repair"/>
    <property type="evidence" value="ECO:0007669"/>
    <property type="project" value="TreeGrafter"/>
</dbReference>
<dbReference type="PROSITE" id="PS51192">
    <property type="entry name" value="HELICASE_ATP_BIND_1"/>
    <property type="match status" value="1"/>
</dbReference>
<dbReference type="InterPro" id="IPR014017">
    <property type="entry name" value="DNA_helicase_UvrD-like_C"/>
</dbReference>
<feature type="domain" description="Helicase C-terminal" evidence="12">
    <location>
        <begin position="519"/>
        <end position="666"/>
    </location>
</feature>
<reference evidence="14 15" key="2">
    <citation type="submission" date="2015-05" db="EMBL/GenBank/DDBJ databases">
        <title>Lifestyle Evolution in Cyanobacterial Symbionts of Sponges.</title>
        <authorList>
            <person name="Burgsdorf I."/>
            <person name="Slaby B.M."/>
            <person name="Handley K.M."/>
            <person name="Haber M."/>
            <person name="Blom J."/>
            <person name="Marshall C.W."/>
            <person name="Gilbert J.A."/>
            <person name="Hentschel U."/>
            <person name="Steindler L."/>
        </authorList>
    </citation>
    <scope>NUCLEOTIDE SEQUENCE [LARGE SCALE GENOMIC DNA]</scope>
    <source>
        <strain evidence="14">15L</strain>
    </source>
</reference>
<keyword evidence="5 10" id="KW-0067">ATP-binding</keyword>
<evidence type="ECO:0000256" key="9">
    <source>
        <dbReference type="ARBA" id="ARBA00034808"/>
    </source>
</evidence>
<dbReference type="Gene3D" id="3.30.420.10">
    <property type="entry name" value="Ribonuclease H-like superfamily/Ribonuclease H"/>
    <property type="match status" value="1"/>
</dbReference>
<dbReference type="SUPFAM" id="SSF53098">
    <property type="entry name" value="Ribonuclease H-like"/>
    <property type="match status" value="1"/>
</dbReference>
<evidence type="ECO:0000256" key="3">
    <source>
        <dbReference type="ARBA" id="ARBA00022801"/>
    </source>
</evidence>
<evidence type="ECO:0000259" key="12">
    <source>
        <dbReference type="PROSITE" id="PS51194"/>
    </source>
</evidence>
<feature type="domain" description="Helicase ATP-binding" evidence="11">
    <location>
        <begin position="307"/>
        <end position="486"/>
    </location>
</feature>
<evidence type="ECO:0000256" key="10">
    <source>
        <dbReference type="PROSITE-ProRule" id="PRU00560"/>
    </source>
</evidence>
<dbReference type="PANTHER" id="PTHR13710">
    <property type="entry name" value="DNA HELICASE RECQ FAMILY MEMBER"/>
    <property type="match status" value="1"/>
</dbReference>
<sequence length="1719" mass="192514">MATPPSKQDNGSFPQCCLSLDLEVDRKTGRIHAFGAVRSDTGAVCSGKGSTAKLSRLDDFAEGADVLLGHNLIAFDVPHLQAAMPRLEMLKLPQVDTLRLSPLAFPRNPYHHLVKHYQDGRLGRGQVNNPELDARIALELFEDQWRALKTEAAPELLTAWHWLSTPKPKAADRGWDALFSWLRNAPRPDPGQGRRAIGAFLEGRACTIQGRRIVAKANRLGWDVSYVLAWLSVAGDNSLMPPWVRHQFPEAGRWVHRLRDLACASSTCGWCRERHDARKELKRWFGFDDFRAEPADDWGLPLQQTIVECVMGGGHGLGILPTGTGKSLCYQLPALSRYYKTGALTVVISPLVALMADQVAGLEGRGIGSCFTVNGLLSMPERADVLEKVRMGDAGILLISPEQLRSRSLRQALDQREIGGWVLDEAHCLSRWGHDFRSDYRYVGRFIREKACKEKRPVPPVLCLTATAKPEVIQEIVQHFHNKLDVDLNVFDGGANRTNLTFAVIPTTGGEKLAHVHGLLTEYLPPTGHGGAIVYCATRRRSEEIAEYLQIRQLAADHFHAGLPPETRQDVQRRFIHGDVRAIVATNAFGMGIDKKDVRLVIHADIPGSLENYLQEAGRAGRDGESARCVLLYAPEDVEQQFKLSARSRLTRREIQSVLRALRNLNRKNRFRGEVVATAGEILREDEDGTFQRDSATDDTRVRTALTWLEESGFLTREENVVHVFPSSLQVDSLEQAGRRLDRATTVTTARRKQLLQIAARLIDAPPDEGVTTDELMEIAGLSPAGVRAALHDLENLGIANNDTVLTAFVHQGVVRSSGKRFAEAVALETALIAHMREAAPDQGKGDAFPLHLRMASQILRDRDLPDPLPERLWRIVRGVAYDGRGEDGAGGSWSVRKRDMETVQITLRREWSALAETADRRRYGANCLLGHLLDRLPPGSRGVDLLAETTMGKLLRAVTQPDLLVNSKVKNHRKCLDRALMWLHEMDIIRLHKGLIVFRPAMTVCLPDQQKPWRGFTKADFQPLDLHYGEQVLHVHVMKEFAQRGLDDMGEAGRLAMDYFTMKEAPFLARWLPGRDKEIRRQTTLASWQAIVENLKNPDQQRIVADDREQTNVLVLAGPGSGKTRVLVHRIAYLIRVRRENPRSVVALAYNRHAAVEIRRRLEALLGADARGVTVLTCHGLAMRLAGASFSGRLERADHPPDDTTFQQVIRRAVDVLRGEDLLVEEADGRREQLLAGFRWILVDEYQDVDSDQYELISALAGRSLDKDAGKLTLFAVGDDDQNIYSFKGASVEFIRRFEEDYNSRPSYLTANYRSTAHIVAAANAVIEPAQERMKAERPIHVDRARETSPPGGPWEAADPVAQGRVQILPVNASPLSQARAVMEELVRLQELAPHWDWCRCAVVAREWRFLIPVRAFCEARGVPVQMGNETMPSVWRLRETQALVTWLRNRIPPVVDGDALRTWIADQPSGPWYDLLRQAVDDYELETGGRETPVDHCIEWLAEWSRDMRQRQQGLLLVTAHKAKGLEFDHVAVLDGGWDPVKPGEEPDAQRRLYYVAMTRARSTLLLARNRPSPLQEGLLDHPAVLRRKSIPIQPPSPAMRYRHVRAGLEDVFLSFAGRRPGADPVHAAIAALSPGDPLKAEIGSHGRWKLLDSTGRVVGRLAKTFQAPAGMRCRSAAVLAIVVWSRAQSEPSYQHYTRCDSWEVVVPELVFEPERR</sequence>
<dbReference type="InterPro" id="IPR001650">
    <property type="entry name" value="Helicase_C-like"/>
</dbReference>
<keyword evidence="7" id="KW-0413">Isomerase</keyword>
<keyword evidence="4 10" id="KW-0347">Helicase</keyword>
<dbReference type="SMART" id="SM00487">
    <property type="entry name" value="DEXDc"/>
    <property type="match status" value="1"/>
</dbReference>
<dbReference type="InterPro" id="IPR014016">
    <property type="entry name" value="UvrD-like_ATP-bd"/>
</dbReference>
<evidence type="ECO:0000313" key="14">
    <source>
        <dbReference type="EMBL" id="KKZ10290.1"/>
    </source>
</evidence>
<dbReference type="PANTHER" id="PTHR13710:SF105">
    <property type="entry name" value="ATP-DEPENDENT DNA HELICASE Q1"/>
    <property type="match status" value="1"/>
</dbReference>
<dbReference type="GO" id="GO:0006310">
    <property type="term" value="P:DNA recombination"/>
    <property type="evidence" value="ECO:0007669"/>
    <property type="project" value="InterPro"/>
</dbReference>
<dbReference type="InterPro" id="IPR004589">
    <property type="entry name" value="DNA_helicase_ATP-dep_RecQ"/>
</dbReference>
<dbReference type="CDD" id="cd17932">
    <property type="entry name" value="DEXQc_UvrD"/>
    <property type="match status" value="1"/>
</dbReference>
<dbReference type="GO" id="GO:0005524">
    <property type="term" value="F:ATP binding"/>
    <property type="evidence" value="ECO:0007669"/>
    <property type="project" value="UniProtKB-UniRule"/>
</dbReference>
<dbReference type="EC" id="5.6.2.4" evidence="9"/>
<comment type="similarity">
    <text evidence="1">Belongs to the helicase family. RecQ subfamily.</text>
</comment>
<evidence type="ECO:0000313" key="15">
    <source>
        <dbReference type="Proteomes" id="UP000035037"/>
    </source>
</evidence>
<dbReference type="SMART" id="SM00490">
    <property type="entry name" value="HELICc"/>
    <property type="match status" value="1"/>
</dbReference>
<comment type="caution">
    <text evidence="14">The sequence shown here is derived from an EMBL/GenBank/DDBJ whole genome shotgun (WGS) entry which is preliminary data.</text>
</comment>
<dbReference type="InterPro" id="IPR027417">
    <property type="entry name" value="P-loop_NTPase"/>
</dbReference>
<dbReference type="PROSITE" id="PS51194">
    <property type="entry name" value="HELICASE_CTER"/>
    <property type="match status" value="1"/>
</dbReference>
<dbReference type="Gene3D" id="3.40.50.300">
    <property type="entry name" value="P-loop containing nucleotide triphosphate hydrolases"/>
    <property type="match status" value="6"/>
</dbReference>
<dbReference type="InterPro" id="IPR012337">
    <property type="entry name" value="RNaseH-like_sf"/>
</dbReference>
<dbReference type="InterPro" id="IPR014001">
    <property type="entry name" value="Helicase_ATP-bd"/>
</dbReference>
<dbReference type="InterPro" id="IPR036397">
    <property type="entry name" value="RNaseH_sf"/>
</dbReference>
<organism evidence="14 15">
    <name type="scientific">Candidatus Synechococcus spongiarum 15L</name>
    <dbReference type="NCBI Taxonomy" id="1608419"/>
    <lineage>
        <taxon>Bacteria</taxon>
        <taxon>Bacillati</taxon>
        <taxon>Cyanobacteriota</taxon>
        <taxon>Cyanophyceae</taxon>
        <taxon>Synechococcales</taxon>
        <taxon>Synechococcaceae</taxon>
        <taxon>Synechococcus</taxon>
    </lineage>
</organism>
<protein>
    <recommendedName>
        <fullName evidence="9">DNA 3'-5' helicase</fullName>
        <ecNumber evidence="9">5.6.2.4</ecNumber>
    </recommendedName>
</protein>
<reference evidence="14 15" key="1">
    <citation type="submission" date="2015-02" db="EMBL/GenBank/DDBJ databases">
        <authorList>
            <person name="Slaby B."/>
            <person name="Hentschel U."/>
        </authorList>
    </citation>
    <scope>NUCLEOTIDE SEQUENCE [LARGE SCALE GENOMIC DNA]</scope>
    <source>
        <strain evidence="14">15L</strain>
    </source>
</reference>
<dbReference type="Pfam" id="PF13245">
    <property type="entry name" value="AAA_19"/>
    <property type="match status" value="1"/>
</dbReference>
<evidence type="ECO:0000256" key="4">
    <source>
        <dbReference type="ARBA" id="ARBA00022806"/>
    </source>
</evidence>
<evidence type="ECO:0000256" key="6">
    <source>
        <dbReference type="ARBA" id="ARBA00023125"/>
    </source>
</evidence>
<dbReference type="NCBIfam" id="TIGR00614">
    <property type="entry name" value="recQ_fam"/>
    <property type="match status" value="1"/>
</dbReference>
<keyword evidence="6" id="KW-0238">DNA-binding</keyword>
<name>A0A0G8ASQ4_9SYNE</name>
<dbReference type="InterPro" id="IPR011545">
    <property type="entry name" value="DEAD/DEAH_box_helicase_dom"/>
</dbReference>
<evidence type="ECO:0000256" key="7">
    <source>
        <dbReference type="ARBA" id="ARBA00023235"/>
    </source>
</evidence>
<evidence type="ECO:0000259" key="11">
    <source>
        <dbReference type="PROSITE" id="PS51192"/>
    </source>
</evidence>
<dbReference type="GO" id="GO:0005694">
    <property type="term" value="C:chromosome"/>
    <property type="evidence" value="ECO:0007669"/>
    <property type="project" value="TreeGrafter"/>
</dbReference>
<evidence type="ECO:0000256" key="2">
    <source>
        <dbReference type="ARBA" id="ARBA00022741"/>
    </source>
</evidence>
<evidence type="ECO:0000259" key="13">
    <source>
        <dbReference type="PROSITE" id="PS51198"/>
    </source>
</evidence>
<feature type="domain" description="UvrD-like helicase ATP-binding" evidence="13">
    <location>
        <begin position="1097"/>
        <end position="1317"/>
    </location>
</feature>